<evidence type="ECO:0008006" key="4">
    <source>
        <dbReference type="Google" id="ProtNLM"/>
    </source>
</evidence>
<accession>A0ABU3Q630</accession>
<organism evidence="2 3">
    <name type="scientific">Sphingosinicella rhizophila</name>
    <dbReference type="NCBI Taxonomy" id="3050082"/>
    <lineage>
        <taxon>Bacteria</taxon>
        <taxon>Pseudomonadati</taxon>
        <taxon>Pseudomonadota</taxon>
        <taxon>Alphaproteobacteria</taxon>
        <taxon>Sphingomonadales</taxon>
        <taxon>Sphingosinicellaceae</taxon>
        <taxon>Sphingosinicella</taxon>
    </lineage>
</organism>
<gene>
    <name evidence="2" type="ORF">RQX22_07900</name>
</gene>
<dbReference type="Proteomes" id="UP001259572">
    <property type="component" value="Unassembled WGS sequence"/>
</dbReference>
<evidence type="ECO:0000256" key="1">
    <source>
        <dbReference type="SAM" id="SignalP"/>
    </source>
</evidence>
<keyword evidence="3" id="KW-1185">Reference proteome</keyword>
<feature type="signal peptide" evidence="1">
    <location>
        <begin position="1"/>
        <end position="23"/>
    </location>
</feature>
<evidence type="ECO:0000313" key="2">
    <source>
        <dbReference type="EMBL" id="MDT9598868.1"/>
    </source>
</evidence>
<keyword evidence="1" id="KW-0732">Signal</keyword>
<protein>
    <recommendedName>
        <fullName evidence="4">Lipocalin-like domain-containing protein</fullName>
    </recommendedName>
</protein>
<reference evidence="2 3" key="1">
    <citation type="submission" date="2023-05" db="EMBL/GenBank/DDBJ databases">
        <authorList>
            <person name="Guo Y."/>
        </authorList>
    </citation>
    <scope>NUCLEOTIDE SEQUENCE [LARGE SCALE GENOMIC DNA]</scope>
    <source>
        <strain evidence="2 3">GR2756</strain>
    </source>
</reference>
<feature type="chain" id="PRO_5046865514" description="Lipocalin-like domain-containing protein" evidence="1">
    <location>
        <begin position="24"/>
        <end position="156"/>
    </location>
</feature>
<proteinExistence type="predicted"/>
<comment type="caution">
    <text evidence="2">The sequence shown here is derived from an EMBL/GenBank/DDBJ whole genome shotgun (WGS) entry which is preliminary data.</text>
</comment>
<dbReference type="RefSeq" id="WP_315725287.1">
    <property type="nucleotide sequence ID" value="NZ_JAVUPU010000003.1"/>
</dbReference>
<dbReference type="EMBL" id="JAVUPU010000003">
    <property type="protein sequence ID" value="MDT9598868.1"/>
    <property type="molecule type" value="Genomic_DNA"/>
</dbReference>
<sequence>MRVRTSLIASLAALVAASSPVHAANDPFIGTWTLDVAKSTFTPGPAPKSKILVFEPTADGMVIKEWEETPSGEMLYFTIPYSFGKPVPQTAIPAYDMLTVDRIDDRTNVGTIELRDRIIGHLLSTVSADGKTLILKSRIRLSDGSERSQMSVFSRR</sequence>
<name>A0ABU3Q630_9SPHN</name>
<evidence type="ECO:0000313" key="3">
    <source>
        <dbReference type="Proteomes" id="UP001259572"/>
    </source>
</evidence>